<dbReference type="SUPFAM" id="SSF55469">
    <property type="entry name" value="FMN-dependent nitroreductase-like"/>
    <property type="match status" value="1"/>
</dbReference>
<dbReference type="Proteomes" id="UP001259659">
    <property type="component" value="Unassembled WGS sequence"/>
</dbReference>
<sequence>MNVNVDTLRELQSQTYNPRSVEPAATPYETYRTKEFGGQHLSECYHENTKNVAHDRFRLDRSITYFLTDDSVAFAVSNIDPEYDGRPLVDLPPPSSLDCSLSDALGARRSVQQYDGTGLSPSTLSTLLGHSFGTTGTSVMGRDADGDPVEKPVRAYPSAGGLYPVEQYVAVVNGRDGLDPGWYHYTPGRHGLRRLGVDDGPVADRLDELFITADSMDLQSAGAVVFLTAAFWRSRAKYGERGYRHVLMEAGYAGQNLLLAATGLGLGAVHVDGFVDRAVEQTLGVDGVDESVLSSIVIGSPRVADR</sequence>
<accession>A0ABU2FDN8</accession>
<comment type="caution">
    <text evidence="2">The sequence shown here is derived from an EMBL/GenBank/DDBJ whole genome shotgun (WGS) entry which is preliminary data.</text>
</comment>
<protein>
    <submittedName>
        <fullName evidence="2">SagB/ThcOx family dehydrogenase</fullName>
    </submittedName>
</protein>
<dbReference type="PANTHER" id="PTHR43745">
    <property type="entry name" value="NITROREDUCTASE MJ1384-RELATED"/>
    <property type="match status" value="1"/>
</dbReference>
<evidence type="ECO:0000259" key="1">
    <source>
        <dbReference type="Pfam" id="PF00881"/>
    </source>
</evidence>
<gene>
    <name evidence="2" type="ORF">NDI56_13090</name>
</gene>
<dbReference type="EMBL" id="JAMQON010000003">
    <property type="protein sequence ID" value="MDS0260332.1"/>
    <property type="molecule type" value="Genomic_DNA"/>
</dbReference>
<feature type="domain" description="Nitroreductase" evidence="1">
    <location>
        <begin position="107"/>
        <end position="299"/>
    </location>
</feature>
<organism evidence="2 3">
    <name type="scientific">Haloarcula saliterrae</name>
    <dbReference type="NCBI Taxonomy" id="2950534"/>
    <lineage>
        <taxon>Archaea</taxon>
        <taxon>Methanobacteriati</taxon>
        <taxon>Methanobacteriota</taxon>
        <taxon>Stenosarchaea group</taxon>
        <taxon>Halobacteria</taxon>
        <taxon>Halobacteriales</taxon>
        <taxon>Haloarculaceae</taxon>
        <taxon>Haloarcula</taxon>
    </lineage>
</organism>
<dbReference type="CDD" id="cd02142">
    <property type="entry name" value="McbC_SagB-like_oxidoreductase"/>
    <property type="match status" value="1"/>
</dbReference>
<name>A0ABU2FDN8_9EURY</name>
<dbReference type="Gene3D" id="3.40.109.10">
    <property type="entry name" value="NADH Oxidase"/>
    <property type="match status" value="1"/>
</dbReference>
<dbReference type="InterPro" id="IPR029479">
    <property type="entry name" value="Nitroreductase"/>
</dbReference>
<keyword evidence="3" id="KW-1185">Reference proteome</keyword>
<proteinExistence type="predicted"/>
<dbReference type="RefSeq" id="WP_310920000.1">
    <property type="nucleotide sequence ID" value="NZ_JAMQON010000003.1"/>
</dbReference>
<evidence type="ECO:0000313" key="2">
    <source>
        <dbReference type="EMBL" id="MDS0260332.1"/>
    </source>
</evidence>
<dbReference type="InterPro" id="IPR020051">
    <property type="entry name" value="SagB-type_dehydrogenase"/>
</dbReference>
<reference evidence="2 3" key="1">
    <citation type="submission" date="2022-06" db="EMBL/GenBank/DDBJ databases">
        <title>Haloarcula sp. a new haloarchaeum isolate from saline soil.</title>
        <authorList>
            <person name="Strakova D."/>
            <person name="Galisteo C."/>
            <person name="Sanchez-Porro C."/>
            <person name="Ventosa A."/>
        </authorList>
    </citation>
    <scope>NUCLEOTIDE SEQUENCE [LARGE SCALE GENOMIC DNA]</scope>
    <source>
        <strain evidence="2 3">S1CR25-12</strain>
    </source>
</reference>
<dbReference type="InterPro" id="IPR052544">
    <property type="entry name" value="Bacteriocin_Proc_Enz"/>
</dbReference>
<dbReference type="InterPro" id="IPR000415">
    <property type="entry name" value="Nitroreductase-like"/>
</dbReference>
<evidence type="ECO:0000313" key="3">
    <source>
        <dbReference type="Proteomes" id="UP001259659"/>
    </source>
</evidence>
<dbReference type="NCBIfam" id="TIGR03605">
    <property type="entry name" value="antibiot_sagB"/>
    <property type="match status" value="1"/>
</dbReference>
<dbReference type="PANTHER" id="PTHR43745:SF2">
    <property type="entry name" value="NITROREDUCTASE MJ1384-RELATED"/>
    <property type="match status" value="1"/>
</dbReference>
<dbReference type="Pfam" id="PF00881">
    <property type="entry name" value="Nitroreductase"/>
    <property type="match status" value="1"/>
</dbReference>